<keyword evidence="2" id="KW-0238">DNA-binding</keyword>
<dbReference type="RefSeq" id="WP_190833260.1">
    <property type="nucleotide sequence ID" value="NZ_CAWPPI010000076.1"/>
</dbReference>
<reference evidence="5" key="1">
    <citation type="submission" date="2020-09" db="EMBL/GenBank/DDBJ databases">
        <title>Iningainema tapete sp. nov. (Scytonemataceae, Cyanobacteria) from greenhouses in central Florida (USA) produces two types of nodularin with biosynthetic potential for microcystin-LR and anabaenopeptins.</title>
        <authorList>
            <person name="Berthold D.E."/>
            <person name="Lefler F.W."/>
            <person name="Huang I.-S."/>
            <person name="Abdulla H."/>
            <person name="Zimba P.V."/>
            <person name="Laughinghouse H.D. IV."/>
        </authorList>
    </citation>
    <scope>NUCLEOTIDE SEQUENCE</scope>
    <source>
        <strain evidence="5">BLCCT55</strain>
    </source>
</reference>
<gene>
    <name evidence="5" type="ORF">ICL16_24810</name>
</gene>
<evidence type="ECO:0000259" key="4">
    <source>
        <dbReference type="PROSITE" id="PS01124"/>
    </source>
</evidence>
<dbReference type="Proteomes" id="UP000629098">
    <property type="component" value="Unassembled WGS sequence"/>
</dbReference>
<comment type="caution">
    <text evidence="5">The sequence shown here is derived from an EMBL/GenBank/DDBJ whole genome shotgun (WGS) entry which is preliminary data.</text>
</comment>
<dbReference type="SUPFAM" id="SSF46689">
    <property type="entry name" value="Homeodomain-like"/>
    <property type="match status" value="2"/>
</dbReference>
<dbReference type="SMART" id="SM00342">
    <property type="entry name" value="HTH_ARAC"/>
    <property type="match status" value="1"/>
</dbReference>
<name>A0A8J6XIQ6_9CYAN</name>
<evidence type="ECO:0000256" key="2">
    <source>
        <dbReference type="ARBA" id="ARBA00023125"/>
    </source>
</evidence>
<dbReference type="PANTHER" id="PTHR46796">
    <property type="entry name" value="HTH-TYPE TRANSCRIPTIONAL ACTIVATOR RHAS-RELATED"/>
    <property type="match status" value="1"/>
</dbReference>
<dbReference type="Pfam" id="PF12833">
    <property type="entry name" value="HTH_18"/>
    <property type="match status" value="1"/>
</dbReference>
<keyword evidence="6" id="KW-1185">Reference proteome</keyword>
<feature type="domain" description="HTH araC/xylS-type" evidence="4">
    <location>
        <begin position="198"/>
        <end position="296"/>
    </location>
</feature>
<dbReference type="InterPro" id="IPR018062">
    <property type="entry name" value="HTH_AraC-typ_CS"/>
</dbReference>
<evidence type="ECO:0000313" key="5">
    <source>
        <dbReference type="EMBL" id="MBD2775193.1"/>
    </source>
</evidence>
<dbReference type="EMBL" id="JACXAE010000076">
    <property type="protein sequence ID" value="MBD2775193.1"/>
    <property type="molecule type" value="Genomic_DNA"/>
</dbReference>
<organism evidence="5 6">
    <name type="scientific">Iningainema tapete BLCC-T55</name>
    <dbReference type="NCBI Taxonomy" id="2748662"/>
    <lineage>
        <taxon>Bacteria</taxon>
        <taxon>Bacillati</taxon>
        <taxon>Cyanobacteriota</taxon>
        <taxon>Cyanophyceae</taxon>
        <taxon>Nostocales</taxon>
        <taxon>Scytonemataceae</taxon>
        <taxon>Iningainema tapete</taxon>
    </lineage>
</organism>
<keyword evidence="1" id="KW-0805">Transcription regulation</keyword>
<dbReference type="AlphaFoldDB" id="A0A8J6XIQ6"/>
<protein>
    <submittedName>
        <fullName evidence="5">Helix-turn-helix transcriptional regulator</fullName>
    </submittedName>
</protein>
<dbReference type="Gene3D" id="1.10.10.60">
    <property type="entry name" value="Homeodomain-like"/>
    <property type="match status" value="2"/>
</dbReference>
<accession>A0A8J6XIQ6</accession>
<evidence type="ECO:0000256" key="3">
    <source>
        <dbReference type="ARBA" id="ARBA00023163"/>
    </source>
</evidence>
<dbReference type="PROSITE" id="PS00041">
    <property type="entry name" value="HTH_ARAC_FAMILY_1"/>
    <property type="match status" value="1"/>
</dbReference>
<dbReference type="InterPro" id="IPR009057">
    <property type="entry name" value="Homeodomain-like_sf"/>
</dbReference>
<evidence type="ECO:0000313" key="6">
    <source>
        <dbReference type="Proteomes" id="UP000629098"/>
    </source>
</evidence>
<dbReference type="GO" id="GO:0043565">
    <property type="term" value="F:sequence-specific DNA binding"/>
    <property type="evidence" value="ECO:0007669"/>
    <property type="project" value="InterPro"/>
</dbReference>
<proteinExistence type="predicted"/>
<dbReference type="InterPro" id="IPR050204">
    <property type="entry name" value="AraC_XylS_family_regulators"/>
</dbReference>
<dbReference type="GO" id="GO:0003700">
    <property type="term" value="F:DNA-binding transcription factor activity"/>
    <property type="evidence" value="ECO:0007669"/>
    <property type="project" value="InterPro"/>
</dbReference>
<keyword evidence="3" id="KW-0804">Transcription</keyword>
<sequence>MTSIKIRRRDGSVAALNTLVDGLSSPAKLIEGIGFVQRFEVAAGETSEIIRLDHHLTLNRRGNFTLTSTHEGQRLGACLVSAGHIHFRPALMPHSSVWDGETAFTVIALNPTFVQTCAIDFFKQVCFATFRPVIAQQDQLCWALGSRLEAAAYDEVQSPRVFVEEVATLLAMHLLLTYGSSVSTRAVSHIALTETKLKQLYDYIEDRICEDIGLHELASLCGLSKYHFCRQFKQITGMTAHQYVIHRRIEAAKRLLAKQELTIRAVSECLGFASHSQFTAFFRRYTGVTPQVFRQRL</sequence>
<evidence type="ECO:0000256" key="1">
    <source>
        <dbReference type="ARBA" id="ARBA00023015"/>
    </source>
</evidence>
<dbReference type="PROSITE" id="PS01124">
    <property type="entry name" value="HTH_ARAC_FAMILY_2"/>
    <property type="match status" value="1"/>
</dbReference>
<dbReference type="PANTHER" id="PTHR46796:SF6">
    <property type="entry name" value="ARAC SUBFAMILY"/>
    <property type="match status" value="1"/>
</dbReference>
<dbReference type="InterPro" id="IPR018060">
    <property type="entry name" value="HTH_AraC"/>
</dbReference>